<evidence type="ECO:0008006" key="10">
    <source>
        <dbReference type="Google" id="ProtNLM"/>
    </source>
</evidence>
<keyword evidence="5" id="KW-0812">Transmembrane</keyword>
<dbReference type="CDD" id="cd00054">
    <property type="entry name" value="EGF_CA"/>
    <property type="match status" value="1"/>
</dbReference>
<dbReference type="InterPro" id="IPR050372">
    <property type="entry name" value="Neurexin-related_CASP"/>
</dbReference>
<comment type="caution">
    <text evidence="2">Lacks conserved residue(s) required for the propagation of feature annotation.</text>
</comment>
<dbReference type="InterPro" id="IPR000742">
    <property type="entry name" value="EGF"/>
</dbReference>
<dbReference type="AlphaFoldDB" id="A0AAV6FHE6"/>
<dbReference type="InterPro" id="IPR001791">
    <property type="entry name" value="Laminin_G"/>
</dbReference>
<proteinExistence type="predicted"/>
<keyword evidence="5" id="KW-1133">Transmembrane helix</keyword>
<feature type="transmembrane region" description="Helical" evidence="5">
    <location>
        <begin position="666"/>
        <end position="691"/>
    </location>
</feature>
<sequence>MLSFPQLCKQWSCEAHRDKVDRDKADPSGTYTLDLDGSGPLESTPVTCSQTEDKVWTVVNHDQMGPVRVRGSTLENPYTRSLNYSLPPSHIQSLVTTSLHCQQEVIYQCRKSRLFNTWDGTPLSWWLDRDGVKRTYWGGFLPGVQQCSCSLEGNCMDMNYFCNCDADRDTWVNDTGLLSYKDHLPLREIAIGDTNRTGSEVVFKIGPLRCYGNRFLWNSASFYQETSYLHFPPLQAELTLDLFFYFKTSTLSGVFLENLGVQSFIRLELSSPSSVTFTFDLGNGPVQLTVSSPVALNDRQWHQVRVERNLKGALLQVDQLPLRRVAAPPEGNLFLQLSGQLFVGGTASRQGGFQGCLRALTVNGVALDLEERAKTTPGVSPACPGYCNGDSVCHHGGKCVEQRNGYVCDCSQTAFGGPHCSTVMATAFDGGSSLTYSSQETLSGIRDRDSKISPVKEDAGVTGQSLDSVTLGFQTRHAPALLLVAQGLGRRYVAIILTRAGSMQIKYRLDEDKEPDSLSPRSPSLSNGQLHWLRLSREGKDVFVQIDDGLTQIFTLTSASALRPLKSVTLGKLSGSDIMDEEVVEAGLSGFIGCLSSVQFNQVAPLKEALGHRSSLVSISGHLSESSCSSLSTPNTLATTHSLADHSEKGGRGKEPLKETEHNESAVIGGVVAAVVFTTLCAMGVIIRFLYQHRRPPPPPVMAEKKEHRGSLDPHPPHPPHPYRTELEPHKSTMDHKEYFI</sequence>
<dbReference type="Pfam" id="PF02210">
    <property type="entry name" value="Laminin_G_2"/>
    <property type="match status" value="2"/>
</dbReference>
<keyword evidence="1 3" id="KW-1015">Disulfide bond</keyword>
<feature type="compositionally biased region" description="Basic and acidic residues" evidence="4">
    <location>
        <begin position="703"/>
        <end position="716"/>
    </location>
</feature>
<dbReference type="SUPFAM" id="SSF49899">
    <property type="entry name" value="Concanavalin A-like lectins/glucanases"/>
    <property type="match status" value="2"/>
</dbReference>
<feature type="compositionally biased region" description="Basic and acidic residues" evidence="4">
    <location>
        <begin position="643"/>
        <end position="663"/>
    </location>
</feature>
<dbReference type="PROSITE" id="PS50026">
    <property type="entry name" value="EGF_3"/>
    <property type="match status" value="1"/>
</dbReference>
<dbReference type="InterPro" id="IPR013320">
    <property type="entry name" value="ConA-like_dom_sf"/>
</dbReference>
<feature type="region of interest" description="Disordered" evidence="4">
    <location>
        <begin position="642"/>
        <end position="663"/>
    </location>
</feature>
<feature type="domain" description="Laminin G" evidence="6">
    <location>
        <begin position="439"/>
        <end position="628"/>
    </location>
</feature>
<gene>
    <name evidence="8" type="ORF">AALO_G00293650</name>
</gene>
<evidence type="ECO:0000256" key="2">
    <source>
        <dbReference type="PROSITE-ProRule" id="PRU00076"/>
    </source>
</evidence>
<evidence type="ECO:0000313" key="9">
    <source>
        <dbReference type="Proteomes" id="UP000823561"/>
    </source>
</evidence>
<comment type="caution">
    <text evidence="8">The sequence shown here is derived from an EMBL/GenBank/DDBJ whole genome shotgun (WGS) entry which is preliminary data.</text>
</comment>
<evidence type="ECO:0000256" key="1">
    <source>
        <dbReference type="ARBA" id="ARBA00023157"/>
    </source>
</evidence>
<dbReference type="PANTHER" id="PTHR15036:SF46">
    <property type="entry name" value="CONTACTIN-ASSOCIATED PROTEIN-LIKE 5"/>
    <property type="match status" value="1"/>
</dbReference>
<evidence type="ECO:0000313" key="8">
    <source>
        <dbReference type="EMBL" id="KAG5262233.1"/>
    </source>
</evidence>
<evidence type="ECO:0000256" key="5">
    <source>
        <dbReference type="SAM" id="Phobius"/>
    </source>
</evidence>
<feature type="compositionally biased region" description="Basic and acidic residues" evidence="4">
    <location>
        <begin position="723"/>
        <end position="741"/>
    </location>
</feature>
<dbReference type="PANTHER" id="PTHR15036">
    <property type="entry name" value="PIKACHURIN-LIKE PROTEIN"/>
    <property type="match status" value="1"/>
</dbReference>
<dbReference type="EMBL" id="JADWDJ010000023">
    <property type="protein sequence ID" value="KAG5262233.1"/>
    <property type="molecule type" value="Genomic_DNA"/>
</dbReference>
<feature type="region of interest" description="Disordered" evidence="4">
    <location>
        <begin position="696"/>
        <end position="741"/>
    </location>
</feature>
<keyword evidence="2" id="KW-0245">EGF-like domain</keyword>
<dbReference type="Gene3D" id="2.60.120.200">
    <property type="match status" value="2"/>
</dbReference>
<name>A0AAV6FHE6_9TELE</name>
<feature type="domain" description="Laminin G" evidence="6">
    <location>
        <begin position="218"/>
        <end position="383"/>
    </location>
</feature>
<evidence type="ECO:0000256" key="4">
    <source>
        <dbReference type="SAM" id="MobiDB-lite"/>
    </source>
</evidence>
<protein>
    <recommendedName>
        <fullName evidence="10">Contactin-associated protein-like 5</fullName>
    </recommendedName>
</protein>
<keyword evidence="9" id="KW-1185">Reference proteome</keyword>
<accession>A0AAV6FHE6</accession>
<evidence type="ECO:0000256" key="3">
    <source>
        <dbReference type="PROSITE-ProRule" id="PRU00122"/>
    </source>
</evidence>
<dbReference type="Gene3D" id="2.10.25.10">
    <property type="entry name" value="Laminin"/>
    <property type="match status" value="1"/>
</dbReference>
<reference evidence="8" key="1">
    <citation type="submission" date="2020-10" db="EMBL/GenBank/DDBJ databases">
        <title>Chromosome-scale genome assembly of the Allis shad, Alosa alosa.</title>
        <authorList>
            <person name="Margot Z."/>
            <person name="Christophe K."/>
            <person name="Cabau C."/>
            <person name="Louis A."/>
            <person name="Berthelot C."/>
            <person name="Parey E."/>
            <person name="Roest Crollius H."/>
            <person name="Montfort J."/>
            <person name="Robinson-Rechavi M."/>
            <person name="Bucao C."/>
            <person name="Bouchez O."/>
            <person name="Gislard M."/>
            <person name="Lluch J."/>
            <person name="Milhes M."/>
            <person name="Lampietro C."/>
            <person name="Lopez Roques C."/>
            <person name="Donnadieu C."/>
            <person name="Braasch I."/>
            <person name="Desvignes T."/>
            <person name="Postlethwait J."/>
            <person name="Bobe J."/>
            <person name="Guiguen Y."/>
        </authorList>
    </citation>
    <scope>NUCLEOTIDE SEQUENCE</scope>
    <source>
        <strain evidence="8">M-15738</strain>
        <tissue evidence="8">Blood</tissue>
    </source>
</reference>
<dbReference type="Gene3D" id="2.60.120.1000">
    <property type="match status" value="1"/>
</dbReference>
<dbReference type="CDD" id="cd00110">
    <property type="entry name" value="LamG"/>
    <property type="match status" value="2"/>
</dbReference>
<dbReference type="Proteomes" id="UP000823561">
    <property type="component" value="Chromosome 23"/>
</dbReference>
<organism evidence="8 9">
    <name type="scientific">Alosa alosa</name>
    <name type="common">allis shad</name>
    <dbReference type="NCBI Taxonomy" id="278164"/>
    <lineage>
        <taxon>Eukaryota</taxon>
        <taxon>Metazoa</taxon>
        <taxon>Chordata</taxon>
        <taxon>Craniata</taxon>
        <taxon>Vertebrata</taxon>
        <taxon>Euteleostomi</taxon>
        <taxon>Actinopterygii</taxon>
        <taxon>Neopterygii</taxon>
        <taxon>Teleostei</taxon>
        <taxon>Clupei</taxon>
        <taxon>Clupeiformes</taxon>
        <taxon>Clupeoidei</taxon>
        <taxon>Clupeidae</taxon>
        <taxon>Alosa</taxon>
    </lineage>
</organism>
<keyword evidence="5" id="KW-0472">Membrane</keyword>
<feature type="domain" description="EGF-like" evidence="7">
    <location>
        <begin position="384"/>
        <end position="421"/>
    </location>
</feature>
<dbReference type="SMART" id="SM00282">
    <property type="entry name" value="LamG"/>
    <property type="match status" value="2"/>
</dbReference>
<dbReference type="PROSITE" id="PS50025">
    <property type="entry name" value="LAM_G_DOMAIN"/>
    <property type="match status" value="2"/>
</dbReference>
<feature type="region of interest" description="Disordered" evidence="4">
    <location>
        <begin position="19"/>
        <end position="46"/>
    </location>
</feature>
<evidence type="ECO:0000259" key="7">
    <source>
        <dbReference type="PROSITE" id="PS50026"/>
    </source>
</evidence>
<feature type="disulfide bond" evidence="3">
    <location>
        <begin position="356"/>
        <end position="383"/>
    </location>
</feature>
<evidence type="ECO:0000259" key="6">
    <source>
        <dbReference type="PROSITE" id="PS50025"/>
    </source>
</evidence>